<evidence type="ECO:0000313" key="2">
    <source>
        <dbReference type="Proteomes" id="UP000321922"/>
    </source>
</evidence>
<dbReference type="OrthoDB" id="5884859at2"/>
<sequence>MTVSVCAQILNNGAVKALPYEPLDNCSFVLVSRDELEQMSLNANLSFDIDAAFFAEITGYVLLSFASGHVLGRILKGLGKA</sequence>
<proteinExistence type="predicted"/>
<reference evidence="1 2" key="1">
    <citation type="submission" date="2019-07" db="EMBL/GenBank/DDBJ databases">
        <title>Whole genome shotgun sequence of Vibrio sagamiensis NBRC 104589.</title>
        <authorList>
            <person name="Hosoyama A."/>
            <person name="Uohara A."/>
            <person name="Ohji S."/>
            <person name="Ichikawa N."/>
        </authorList>
    </citation>
    <scope>NUCLEOTIDE SEQUENCE [LARGE SCALE GENOMIC DNA]</scope>
    <source>
        <strain evidence="1 2">NBRC 104589</strain>
    </source>
</reference>
<accession>A0A511QJM3</accession>
<name>A0A511QJM3_9VIBR</name>
<evidence type="ECO:0000313" key="1">
    <source>
        <dbReference type="EMBL" id="GEM77530.1"/>
    </source>
</evidence>
<dbReference type="EMBL" id="BJXJ01000061">
    <property type="protein sequence ID" value="GEM77530.1"/>
    <property type="molecule type" value="Genomic_DNA"/>
</dbReference>
<dbReference type="Proteomes" id="UP000321922">
    <property type="component" value="Unassembled WGS sequence"/>
</dbReference>
<organism evidence="1 2">
    <name type="scientific">Vibrio sagamiensis NBRC 104589</name>
    <dbReference type="NCBI Taxonomy" id="1219064"/>
    <lineage>
        <taxon>Bacteria</taxon>
        <taxon>Pseudomonadati</taxon>
        <taxon>Pseudomonadota</taxon>
        <taxon>Gammaproteobacteria</taxon>
        <taxon>Vibrionales</taxon>
        <taxon>Vibrionaceae</taxon>
        <taxon>Vibrio</taxon>
    </lineage>
</organism>
<gene>
    <name evidence="1" type="ORF">VSA01S_36420</name>
</gene>
<dbReference type="RefSeq" id="WP_050567342.1">
    <property type="nucleotide sequence ID" value="NZ_BAOJ01000054.1"/>
</dbReference>
<keyword evidence="2" id="KW-1185">Reference proteome</keyword>
<dbReference type="AlphaFoldDB" id="A0A511QJM3"/>
<protein>
    <submittedName>
        <fullName evidence="1">Uncharacterized protein</fullName>
    </submittedName>
</protein>
<comment type="caution">
    <text evidence="1">The sequence shown here is derived from an EMBL/GenBank/DDBJ whole genome shotgun (WGS) entry which is preliminary data.</text>
</comment>